<evidence type="ECO:0000256" key="6">
    <source>
        <dbReference type="ARBA" id="ARBA00023016"/>
    </source>
</evidence>
<dbReference type="InterPro" id="IPR036890">
    <property type="entry name" value="HATPase_C_sf"/>
</dbReference>
<dbReference type="Gene3D" id="3.30.230.80">
    <property type="match status" value="1"/>
</dbReference>
<comment type="subcellular location">
    <subcellularLocation>
        <location evidence="1 8">Cytoplasm</location>
    </subcellularLocation>
</comment>
<keyword evidence="7 8" id="KW-0143">Chaperone</keyword>
<dbReference type="SUPFAM" id="SSF55874">
    <property type="entry name" value="ATPase domain of HSP90 chaperone/DNA topoisomerase II/histidine kinase"/>
    <property type="match status" value="1"/>
</dbReference>
<dbReference type="Pfam" id="PF00183">
    <property type="entry name" value="HSP90"/>
    <property type="match status" value="1"/>
</dbReference>
<dbReference type="PIRSF" id="PIRSF002583">
    <property type="entry name" value="Hsp90"/>
    <property type="match status" value="1"/>
</dbReference>
<dbReference type="PRINTS" id="PR00775">
    <property type="entry name" value="HEATSHOCK90"/>
</dbReference>
<dbReference type="SUPFAM" id="SSF54211">
    <property type="entry name" value="Ribosomal protein S5 domain 2-like"/>
    <property type="match status" value="1"/>
</dbReference>
<evidence type="ECO:0000313" key="11">
    <source>
        <dbReference type="Proteomes" id="UP000000263"/>
    </source>
</evidence>
<dbReference type="Proteomes" id="UP000000263">
    <property type="component" value="Chromosome"/>
</dbReference>
<feature type="binding site" evidence="9">
    <location>
        <position position="93"/>
    </location>
    <ligand>
        <name>ATP</name>
        <dbReference type="ChEBI" id="CHEBI:30616"/>
    </ligand>
</feature>
<dbReference type="Gene3D" id="1.20.120.790">
    <property type="entry name" value="Heat shock protein 90, C-terminal domain"/>
    <property type="match status" value="1"/>
</dbReference>
<dbReference type="Gene3D" id="3.30.565.10">
    <property type="entry name" value="Histidine kinase-like ATPase, C-terminal domain"/>
    <property type="match status" value="1"/>
</dbReference>
<dbReference type="InterPro" id="IPR020568">
    <property type="entry name" value="Ribosomal_Su5_D2-typ_SF"/>
</dbReference>
<keyword evidence="5 8" id="KW-0067">ATP-binding</keyword>
<feature type="binding site" evidence="9">
    <location>
        <position position="101"/>
    </location>
    <ligand>
        <name>ATP</name>
        <dbReference type="ChEBI" id="CHEBI:30616"/>
    </ligand>
</feature>
<comment type="caution">
    <text evidence="8">Lacks conserved residue(s) required for the propagation of feature annotation.</text>
</comment>
<dbReference type="InterPro" id="IPR020575">
    <property type="entry name" value="Hsp90_N"/>
</dbReference>
<feature type="binding site" evidence="9">
    <location>
        <position position="329"/>
    </location>
    <ligand>
        <name>ATP</name>
        <dbReference type="ChEBI" id="CHEBI:30616"/>
    </ligand>
</feature>
<dbReference type="Gene3D" id="3.40.50.11260">
    <property type="match status" value="1"/>
</dbReference>
<feature type="binding site" evidence="9">
    <location>
        <begin position="108"/>
        <end position="109"/>
    </location>
    <ligand>
        <name>ATP</name>
        <dbReference type="ChEBI" id="CHEBI:30616"/>
    </ligand>
</feature>
<dbReference type="FunFam" id="3.30.565.10:FF:000009">
    <property type="entry name" value="Molecular chaperone HtpG"/>
    <property type="match status" value="1"/>
</dbReference>
<dbReference type="GO" id="GO:0005524">
    <property type="term" value="F:ATP binding"/>
    <property type="evidence" value="ECO:0007669"/>
    <property type="project" value="UniProtKB-UniRule"/>
</dbReference>
<sequence length="629" mass="71599">MTAETEATTHAPTAVPFRAEVRQLLNILAHSLYTDREIFLRELISNASDALHRVQFEMLTNQQVRDPDAPLEIRIGVDKDAKTITISDTGIGMTREELIENLGTIAHSGTRTLIENLEAAQRSNIIGQFGVGFYSAFVVADEVTVISRSYRPDAEAALWRSQGGESFVVDAAEREQRGTTIVLKLKEEAHEFADEWRLRQIVRRHSNYVAFPIYIGDERANESTALWHQPPRNVEASQYNEFYRQMTFDYEEPLLWVHFSSEAPLDLHAILFVPAKRERGFIERRMEGKIRLYSRKVLIQEDAKDILPPYFRFVEGVVDSEDLPLNVSREGVQRDAGPNRDPIVQRIKKSLTNRLTKELVDLAEKDPIKYVTFWNEFSPFIKEGIATDPLARDDLLPLLRFHTTKSGDQLASLADYKGRMIDGQNEIYYVIAADLESARRSPHLDALNDRGIEALLLYDVMDSFLLNGLREYQGLKLRNVDDPNLSLPGEAPTPEVSISDEQFTRLVNVFKETLGERVTTVRASNVLRHNPLRLVSPEDQQYNREMARVQRILDRDFKVPPKIVELNRSHPLIVDLARLAESDGDAALVRNLVEQLYENALLLEGLHPNPADMVGRIQALMEAAARRLG</sequence>
<dbReference type="KEGG" id="rca:Rcas_4168"/>
<protein>
    <recommendedName>
        <fullName evidence="8">Chaperone protein HtpG</fullName>
    </recommendedName>
    <alternativeName>
        <fullName evidence="8">Heat shock protein HtpG</fullName>
    </alternativeName>
    <alternativeName>
        <fullName evidence="8">High temperature protein G</fullName>
    </alternativeName>
</protein>
<comment type="function">
    <text evidence="8">Molecular chaperone. Has ATPase activity.</text>
</comment>
<organism evidence="10 11">
    <name type="scientific">Roseiflexus castenholzii (strain DSM 13941 / HLO8)</name>
    <dbReference type="NCBI Taxonomy" id="383372"/>
    <lineage>
        <taxon>Bacteria</taxon>
        <taxon>Bacillati</taxon>
        <taxon>Chloroflexota</taxon>
        <taxon>Chloroflexia</taxon>
        <taxon>Chloroflexales</taxon>
        <taxon>Roseiflexineae</taxon>
        <taxon>Roseiflexaceae</taxon>
        <taxon>Roseiflexus</taxon>
    </lineage>
</organism>
<evidence type="ECO:0000256" key="5">
    <source>
        <dbReference type="ARBA" id="ARBA00022840"/>
    </source>
</evidence>
<dbReference type="PANTHER" id="PTHR11528">
    <property type="entry name" value="HEAT SHOCK PROTEIN 90 FAMILY MEMBER"/>
    <property type="match status" value="1"/>
</dbReference>
<dbReference type="HAMAP" id="MF_00505">
    <property type="entry name" value="HSP90"/>
    <property type="match status" value="1"/>
</dbReference>
<evidence type="ECO:0000256" key="9">
    <source>
        <dbReference type="PIRSR" id="PIRSR002583-1"/>
    </source>
</evidence>
<dbReference type="InterPro" id="IPR037196">
    <property type="entry name" value="HSP90_C"/>
</dbReference>
<keyword evidence="4 8" id="KW-0547">Nucleotide-binding</keyword>
<evidence type="ECO:0000256" key="2">
    <source>
        <dbReference type="ARBA" id="ARBA00008239"/>
    </source>
</evidence>
<dbReference type="GO" id="GO:0140662">
    <property type="term" value="F:ATP-dependent protein folding chaperone"/>
    <property type="evidence" value="ECO:0007669"/>
    <property type="project" value="InterPro"/>
</dbReference>
<dbReference type="GO" id="GO:0016887">
    <property type="term" value="F:ATP hydrolysis activity"/>
    <property type="evidence" value="ECO:0007669"/>
    <property type="project" value="InterPro"/>
</dbReference>
<feature type="binding site" evidence="9">
    <location>
        <begin position="128"/>
        <end position="133"/>
    </location>
    <ligand>
        <name>ATP</name>
        <dbReference type="ChEBI" id="CHEBI:30616"/>
    </ligand>
</feature>
<dbReference type="NCBIfam" id="NF003555">
    <property type="entry name" value="PRK05218.1"/>
    <property type="match status" value="1"/>
</dbReference>
<dbReference type="PROSITE" id="PS00298">
    <property type="entry name" value="HSP90"/>
    <property type="match status" value="1"/>
</dbReference>
<dbReference type="GO" id="GO:0051082">
    <property type="term" value="F:unfolded protein binding"/>
    <property type="evidence" value="ECO:0007669"/>
    <property type="project" value="UniProtKB-UniRule"/>
</dbReference>
<evidence type="ECO:0000256" key="8">
    <source>
        <dbReference type="HAMAP-Rule" id="MF_00505"/>
    </source>
</evidence>
<dbReference type="STRING" id="383372.Rcas_4168"/>
<gene>
    <name evidence="8" type="primary">htpG</name>
    <name evidence="10" type="ordered locus">Rcas_4168</name>
</gene>
<dbReference type="HOGENOM" id="CLU_006684_3_0_0"/>
<dbReference type="Pfam" id="PF13589">
    <property type="entry name" value="HATPase_c_3"/>
    <property type="match status" value="1"/>
</dbReference>
<feature type="region of interest" description="A; substrate-binding" evidence="8">
    <location>
        <begin position="1"/>
        <end position="329"/>
    </location>
</feature>
<reference evidence="10 11" key="1">
    <citation type="submission" date="2007-08" db="EMBL/GenBank/DDBJ databases">
        <title>Complete sequence of Roseiflexus castenholzii DSM 13941.</title>
        <authorList>
            <consortium name="US DOE Joint Genome Institute"/>
            <person name="Copeland A."/>
            <person name="Lucas S."/>
            <person name="Lapidus A."/>
            <person name="Barry K."/>
            <person name="Glavina del Rio T."/>
            <person name="Dalin E."/>
            <person name="Tice H."/>
            <person name="Pitluck S."/>
            <person name="Thompson L.S."/>
            <person name="Brettin T."/>
            <person name="Bruce D."/>
            <person name="Detter J.C."/>
            <person name="Han C."/>
            <person name="Tapia R."/>
            <person name="Schmutz J."/>
            <person name="Larimer F."/>
            <person name="Land M."/>
            <person name="Hauser L."/>
            <person name="Kyrpides N."/>
            <person name="Mikhailova N."/>
            <person name="Bryant D.A."/>
            <person name="Hanada S."/>
            <person name="Tsukatani Y."/>
            <person name="Richardson P."/>
        </authorList>
    </citation>
    <scope>NUCLEOTIDE SEQUENCE [LARGE SCALE GENOMIC DNA]</scope>
    <source>
        <strain evidence="11">DSM 13941 / HLO8</strain>
    </source>
</reference>
<comment type="subunit">
    <text evidence="8">Homodimer.</text>
</comment>
<evidence type="ECO:0000313" key="10">
    <source>
        <dbReference type="EMBL" id="ABU60199.1"/>
    </source>
</evidence>
<dbReference type="SUPFAM" id="SSF110942">
    <property type="entry name" value="HSP90 C-terminal domain"/>
    <property type="match status" value="1"/>
</dbReference>
<dbReference type="CDD" id="cd16927">
    <property type="entry name" value="HATPase_Hsp90-like"/>
    <property type="match status" value="1"/>
</dbReference>
<keyword evidence="11" id="KW-1185">Reference proteome</keyword>
<dbReference type="GO" id="GO:0005737">
    <property type="term" value="C:cytoplasm"/>
    <property type="evidence" value="ECO:0007669"/>
    <property type="project" value="UniProtKB-SubCell"/>
</dbReference>
<dbReference type="OrthoDB" id="9802640at2"/>
<evidence type="ECO:0000256" key="4">
    <source>
        <dbReference type="ARBA" id="ARBA00022741"/>
    </source>
</evidence>
<keyword evidence="6 8" id="KW-0346">Stress response</keyword>
<dbReference type="RefSeq" id="WP_012122620.1">
    <property type="nucleotide sequence ID" value="NC_009767.1"/>
</dbReference>
<feature type="region of interest" description="C" evidence="8">
    <location>
        <begin position="549"/>
        <end position="629"/>
    </location>
</feature>
<evidence type="ECO:0000256" key="1">
    <source>
        <dbReference type="ARBA" id="ARBA00004496"/>
    </source>
</evidence>
<feature type="binding site" evidence="9">
    <location>
        <position position="42"/>
    </location>
    <ligand>
        <name>ATP</name>
        <dbReference type="ChEBI" id="CHEBI:30616"/>
    </ligand>
</feature>
<accession>A7NRK3</accession>
<dbReference type="EMBL" id="CP000804">
    <property type="protein sequence ID" value="ABU60199.1"/>
    <property type="molecule type" value="Genomic_DNA"/>
</dbReference>
<keyword evidence="3 8" id="KW-0963">Cytoplasm</keyword>
<evidence type="ECO:0000256" key="7">
    <source>
        <dbReference type="ARBA" id="ARBA00023186"/>
    </source>
</evidence>
<name>A7NRK3_ROSCS</name>
<evidence type="ECO:0000256" key="3">
    <source>
        <dbReference type="ARBA" id="ARBA00022490"/>
    </source>
</evidence>
<feature type="binding site" evidence="9">
    <location>
        <position position="88"/>
    </location>
    <ligand>
        <name>ATP</name>
        <dbReference type="ChEBI" id="CHEBI:30616"/>
    </ligand>
</feature>
<dbReference type="InterPro" id="IPR001404">
    <property type="entry name" value="Hsp90_fam"/>
</dbReference>
<proteinExistence type="inferred from homology"/>
<dbReference type="eggNOG" id="COG0326">
    <property type="taxonomic scope" value="Bacteria"/>
</dbReference>
<comment type="similarity">
    <text evidence="2 8">Belongs to the heat shock protein 90 family.</text>
</comment>
<dbReference type="AlphaFoldDB" id="A7NRK3"/>
<feature type="binding site" evidence="9">
    <location>
        <position position="46"/>
    </location>
    <ligand>
        <name>ATP</name>
        <dbReference type="ChEBI" id="CHEBI:30616"/>
    </ligand>
</feature>
<dbReference type="InterPro" id="IPR019805">
    <property type="entry name" value="Heat_shock_protein_90_CS"/>
</dbReference>
<feature type="binding site" evidence="9">
    <location>
        <position position="179"/>
    </location>
    <ligand>
        <name>ATP</name>
        <dbReference type="ChEBI" id="CHEBI:30616"/>
    </ligand>
</feature>